<accession>A0A7Y0K7P1</accession>
<feature type="transmembrane region" description="Helical" evidence="1">
    <location>
        <begin position="178"/>
        <end position="198"/>
    </location>
</feature>
<protein>
    <submittedName>
        <fullName evidence="2">DUF624 domain-containing protein</fullName>
    </submittedName>
</protein>
<gene>
    <name evidence="2" type="ORF">HHU08_08535</name>
</gene>
<reference evidence="2 3" key="1">
    <citation type="submission" date="2020-04" db="EMBL/GenBank/DDBJ databases">
        <title>Bacillus sp. UniB3 isolated from commercial digestive syrup.</title>
        <authorList>
            <person name="Thorat V."/>
            <person name="Kirdat K."/>
            <person name="Tiwarekar B."/>
            <person name="Yadav A."/>
        </authorList>
    </citation>
    <scope>NUCLEOTIDE SEQUENCE [LARGE SCALE GENOMIC DNA]</scope>
    <source>
        <strain evidence="2 3">UniB3</strain>
    </source>
</reference>
<name>A0A7Y0K7P1_9BACI</name>
<sequence length="213" mass="24219">MGSFFQLEGPIGRNLARIVDVLLLNLIFILFSLPVVTIGASLTALYTVSFKMARGEDPSVWRNFTKAFKKNLKQSSLVWFLLIGIAVILLGDIYYLVYAHGIWKVIFMSLTLFFGFLYLTLLLIIFPYIARFEDSIKTAILNSLLMGGFHFPYLFLLILINAVPIVFFLSSFTGFLTGVYFITFGGFSILAFVNSFIFKRIFSKYEIKKGEEA</sequence>
<dbReference type="RefSeq" id="WP_016200814.1">
    <property type="nucleotide sequence ID" value="NZ_JABBPK010000001.1"/>
</dbReference>
<comment type="caution">
    <text evidence="2">The sequence shown here is derived from an EMBL/GenBank/DDBJ whole genome shotgun (WGS) entry which is preliminary data.</text>
</comment>
<dbReference type="Pfam" id="PF04854">
    <property type="entry name" value="DUF624"/>
    <property type="match status" value="1"/>
</dbReference>
<dbReference type="EMBL" id="JABBPK010000001">
    <property type="protein sequence ID" value="NMO77038.1"/>
    <property type="molecule type" value="Genomic_DNA"/>
</dbReference>
<proteinExistence type="predicted"/>
<evidence type="ECO:0000313" key="2">
    <source>
        <dbReference type="EMBL" id="NMO77038.1"/>
    </source>
</evidence>
<feature type="transmembrane region" description="Helical" evidence="1">
    <location>
        <begin position="105"/>
        <end position="130"/>
    </location>
</feature>
<organism evidence="2 3">
    <name type="scientific">Niallia alba</name>
    <dbReference type="NCBI Taxonomy" id="2729105"/>
    <lineage>
        <taxon>Bacteria</taxon>
        <taxon>Bacillati</taxon>
        <taxon>Bacillota</taxon>
        <taxon>Bacilli</taxon>
        <taxon>Bacillales</taxon>
        <taxon>Bacillaceae</taxon>
        <taxon>Niallia</taxon>
    </lineage>
</organism>
<evidence type="ECO:0000256" key="1">
    <source>
        <dbReference type="SAM" id="Phobius"/>
    </source>
</evidence>
<feature type="transmembrane region" description="Helical" evidence="1">
    <location>
        <begin position="151"/>
        <end position="172"/>
    </location>
</feature>
<dbReference type="Proteomes" id="UP000588491">
    <property type="component" value="Unassembled WGS sequence"/>
</dbReference>
<dbReference type="InterPro" id="IPR006938">
    <property type="entry name" value="DUF624"/>
</dbReference>
<keyword evidence="1" id="KW-1133">Transmembrane helix</keyword>
<dbReference type="AlphaFoldDB" id="A0A7Y0K7P1"/>
<feature type="transmembrane region" description="Helical" evidence="1">
    <location>
        <begin position="22"/>
        <end position="46"/>
    </location>
</feature>
<keyword evidence="1" id="KW-0472">Membrane</keyword>
<keyword evidence="1" id="KW-0812">Transmembrane</keyword>
<keyword evidence="3" id="KW-1185">Reference proteome</keyword>
<feature type="transmembrane region" description="Helical" evidence="1">
    <location>
        <begin position="77"/>
        <end position="99"/>
    </location>
</feature>
<evidence type="ECO:0000313" key="3">
    <source>
        <dbReference type="Proteomes" id="UP000588491"/>
    </source>
</evidence>